<evidence type="ECO:0000256" key="8">
    <source>
        <dbReference type="ARBA" id="ARBA00022786"/>
    </source>
</evidence>
<dbReference type="Pfam" id="PF13920">
    <property type="entry name" value="zf-C3HC4_3"/>
    <property type="match status" value="1"/>
</dbReference>
<reference evidence="15" key="1">
    <citation type="submission" date="2019-03" db="EMBL/GenBank/DDBJ databases">
        <title>Long read genome sequence of the mycoparasitic Pythium oligandrum ATCC 38472 isolated from sugarbeet rhizosphere.</title>
        <authorList>
            <person name="Gaulin E."/>
        </authorList>
    </citation>
    <scope>NUCLEOTIDE SEQUENCE</scope>
    <source>
        <strain evidence="15">ATCC 38472_TT</strain>
    </source>
</reference>
<dbReference type="EC" id="2.3.2.27" evidence="3"/>
<evidence type="ECO:0000256" key="9">
    <source>
        <dbReference type="ARBA" id="ARBA00022833"/>
    </source>
</evidence>
<evidence type="ECO:0000313" key="15">
    <source>
        <dbReference type="EMBL" id="TMW56668.1"/>
    </source>
</evidence>
<keyword evidence="9" id="KW-0862">Zinc</keyword>
<keyword evidence="8" id="KW-0833">Ubl conjugation pathway</keyword>
<evidence type="ECO:0000256" key="5">
    <source>
        <dbReference type="ARBA" id="ARBA00022707"/>
    </source>
</evidence>
<feature type="region of interest" description="Disordered" evidence="13">
    <location>
        <begin position="1"/>
        <end position="22"/>
    </location>
</feature>
<evidence type="ECO:0000256" key="7">
    <source>
        <dbReference type="ARBA" id="ARBA00022771"/>
    </source>
</evidence>
<dbReference type="SMART" id="SM00184">
    <property type="entry name" value="RING"/>
    <property type="match status" value="1"/>
</dbReference>
<evidence type="ECO:0000256" key="4">
    <source>
        <dbReference type="ARBA" id="ARBA00022679"/>
    </source>
</evidence>
<evidence type="ECO:0000259" key="14">
    <source>
        <dbReference type="PROSITE" id="PS50089"/>
    </source>
</evidence>
<feature type="domain" description="RING-type" evidence="14">
    <location>
        <begin position="285"/>
        <end position="324"/>
    </location>
</feature>
<dbReference type="InterPro" id="IPR045194">
    <property type="entry name" value="MGRN1/RNF157-like"/>
</dbReference>
<keyword evidence="6" id="KW-0479">Metal-binding</keyword>
<dbReference type="PANTHER" id="PTHR22996:SF0">
    <property type="entry name" value="RE60872P-RELATED"/>
    <property type="match status" value="1"/>
</dbReference>
<proteinExistence type="inferred from homology"/>
<dbReference type="PANTHER" id="PTHR22996">
    <property type="entry name" value="MAHOGUNIN"/>
    <property type="match status" value="1"/>
</dbReference>
<keyword evidence="7 12" id="KW-0863">Zinc-finger</keyword>
<name>A0A8K1FFC7_PYTOL</name>
<dbReference type="SUPFAM" id="SSF57850">
    <property type="entry name" value="RING/U-box"/>
    <property type="match status" value="1"/>
</dbReference>
<sequence length="345" mass="37872">MGHTGSVQRPRRSNSRQSQSGVLYGEPVGSAAAANAANQHANYTPAQLQALYLSRGRPDLAFMTNQTSRFQKEVPEMQQTCTVKNHVNLKKGTLKLTPLGEDQTDRYSLEFSFDATKPCRIKVYAVVVESIDEESGSSAYALVHSEHSLPSADFPEGLSQKFELSSLEDAETIEPCLDLSKYSKNDLIYEDSATQRFPLVIVLEVRDSGKKIQSQSTFATFVEKSSGEWSVKVLKQKIQVDGMTYELQEIYGIDGSVAAAPKSDAAGDPAGNKAEELEIPDGAECIICMSEPRNTTVLPCRHMCLCGECAEALRKSSSTCPICRTRVEALLQIRVDAKENNEDDD</sequence>
<dbReference type="PROSITE" id="PS50089">
    <property type="entry name" value="ZF_RING_2"/>
    <property type="match status" value="1"/>
</dbReference>
<dbReference type="GO" id="GO:0061630">
    <property type="term" value="F:ubiquitin protein ligase activity"/>
    <property type="evidence" value="ECO:0007669"/>
    <property type="project" value="UniProtKB-EC"/>
</dbReference>
<dbReference type="InterPro" id="IPR045195">
    <property type="entry name" value="LOG2-like_mRING_C3HC5"/>
</dbReference>
<evidence type="ECO:0000256" key="12">
    <source>
        <dbReference type="PROSITE-ProRule" id="PRU00175"/>
    </source>
</evidence>
<keyword evidence="4" id="KW-0808">Transferase</keyword>
<evidence type="ECO:0000256" key="1">
    <source>
        <dbReference type="ARBA" id="ARBA00000900"/>
    </source>
</evidence>
<keyword evidence="5" id="KW-0519">Myristate</keyword>
<dbReference type="InterPro" id="IPR058981">
    <property type="entry name" value="MGRN1/RNF157-like_N"/>
</dbReference>
<dbReference type="CDD" id="cd16789">
    <property type="entry name" value="mRING-HC-C3HC5_MGRN1-like"/>
    <property type="match status" value="1"/>
</dbReference>
<organism evidence="15 16">
    <name type="scientific">Pythium oligandrum</name>
    <name type="common">Mycoparasitic fungus</name>
    <dbReference type="NCBI Taxonomy" id="41045"/>
    <lineage>
        <taxon>Eukaryota</taxon>
        <taxon>Sar</taxon>
        <taxon>Stramenopiles</taxon>
        <taxon>Oomycota</taxon>
        <taxon>Peronosporomycetes</taxon>
        <taxon>Pythiales</taxon>
        <taxon>Pythiaceae</taxon>
        <taxon>Pythium</taxon>
    </lineage>
</organism>
<comment type="similarity">
    <text evidence="11">Belongs to the RING-type zinc finger family. LOG2 subfamily.</text>
</comment>
<dbReference type="AlphaFoldDB" id="A0A8K1FFC7"/>
<evidence type="ECO:0000256" key="13">
    <source>
        <dbReference type="SAM" id="MobiDB-lite"/>
    </source>
</evidence>
<keyword evidence="10" id="KW-0449">Lipoprotein</keyword>
<evidence type="ECO:0000256" key="2">
    <source>
        <dbReference type="ARBA" id="ARBA00004906"/>
    </source>
</evidence>
<protein>
    <recommendedName>
        <fullName evidence="3">RING-type E3 ubiquitin transferase</fullName>
        <ecNumber evidence="3">2.3.2.27</ecNumber>
    </recommendedName>
</protein>
<comment type="pathway">
    <text evidence="2">Protein modification; protein ubiquitination.</text>
</comment>
<gene>
    <name evidence="15" type="ORF">Poli38472_006678</name>
</gene>
<accession>A0A8K1FFC7</accession>
<keyword evidence="16" id="KW-1185">Reference proteome</keyword>
<evidence type="ECO:0000256" key="6">
    <source>
        <dbReference type="ARBA" id="ARBA00022723"/>
    </source>
</evidence>
<dbReference type="Proteomes" id="UP000794436">
    <property type="component" value="Unassembled WGS sequence"/>
</dbReference>
<dbReference type="GO" id="GO:0016567">
    <property type="term" value="P:protein ubiquitination"/>
    <property type="evidence" value="ECO:0007669"/>
    <property type="project" value="TreeGrafter"/>
</dbReference>
<dbReference type="OrthoDB" id="1711136at2759"/>
<evidence type="ECO:0000256" key="10">
    <source>
        <dbReference type="ARBA" id="ARBA00023288"/>
    </source>
</evidence>
<evidence type="ECO:0000256" key="3">
    <source>
        <dbReference type="ARBA" id="ARBA00012483"/>
    </source>
</evidence>
<dbReference type="Gene3D" id="3.30.40.10">
    <property type="entry name" value="Zinc/RING finger domain, C3HC4 (zinc finger)"/>
    <property type="match status" value="1"/>
</dbReference>
<dbReference type="EMBL" id="SPLM01000145">
    <property type="protein sequence ID" value="TMW56668.1"/>
    <property type="molecule type" value="Genomic_DNA"/>
</dbReference>
<dbReference type="InterPro" id="IPR013083">
    <property type="entry name" value="Znf_RING/FYVE/PHD"/>
</dbReference>
<dbReference type="Pfam" id="PF26192">
    <property type="entry name" value="RNF157-like_N"/>
    <property type="match status" value="1"/>
</dbReference>
<dbReference type="GO" id="GO:0008270">
    <property type="term" value="F:zinc ion binding"/>
    <property type="evidence" value="ECO:0007669"/>
    <property type="project" value="UniProtKB-KW"/>
</dbReference>
<evidence type="ECO:0000256" key="11">
    <source>
        <dbReference type="ARBA" id="ARBA00025721"/>
    </source>
</evidence>
<comment type="catalytic activity">
    <reaction evidence="1">
        <text>S-ubiquitinyl-[E2 ubiquitin-conjugating enzyme]-L-cysteine + [acceptor protein]-L-lysine = [E2 ubiquitin-conjugating enzyme]-L-cysteine + N(6)-ubiquitinyl-[acceptor protein]-L-lysine.</text>
        <dbReference type="EC" id="2.3.2.27"/>
    </reaction>
</comment>
<evidence type="ECO:0000313" key="16">
    <source>
        <dbReference type="Proteomes" id="UP000794436"/>
    </source>
</evidence>
<dbReference type="InterPro" id="IPR001841">
    <property type="entry name" value="Znf_RING"/>
</dbReference>
<dbReference type="GO" id="GO:0005737">
    <property type="term" value="C:cytoplasm"/>
    <property type="evidence" value="ECO:0007669"/>
    <property type="project" value="TreeGrafter"/>
</dbReference>
<comment type="caution">
    <text evidence="15">The sequence shown here is derived from an EMBL/GenBank/DDBJ whole genome shotgun (WGS) entry which is preliminary data.</text>
</comment>